<gene>
    <name evidence="1" type="ORF">GCM10022419_033530</name>
</gene>
<protein>
    <submittedName>
        <fullName evidence="1">Uncharacterized protein</fullName>
    </submittedName>
</protein>
<reference evidence="2" key="1">
    <citation type="journal article" date="2019" name="Int. J. Syst. Evol. Microbiol.">
        <title>The Global Catalogue of Microorganisms (GCM) 10K type strain sequencing project: providing services to taxonomists for standard genome sequencing and annotation.</title>
        <authorList>
            <consortium name="The Broad Institute Genomics Platform"/>
            <consortium name="The Broad Institute Genome Sequencing Center for Infectious Disease"/>
            <person name="Wu L."/>
            <person name="Ma J."/>
        </authorList>
    </citation>
    <scope>NUCLEOTIDE SEQUENCE [LARGE SCALE GENOMIC DNA]</scope>
    <source>
        <strain evidence="2">JCM 17326</strain>
    </source>
</reference>
<dbReference type="Proteomes" id="UP001500630">
    <property type="component" value="Unassembled WGS sequence"/>
</dbReference>
<proteinExistence type="predicted"/>
<sequence>MPGKRADGVNMRSIPVHDDLWRSAMAKAQAEGTSLYELIRQFLREYVAKK</sequence>
<evidence type="ECO:0000313" key="1">
    <source>
        <dbReference type="EMBL" id="GAA3550570.1"/>
    </source>
</evidence>
<evidence type="ECO:0000313" key="2">
    <source>
        <dbReference type="Proteomes" id="UP001500630"/>
    </source>
</evidence>
<dbReference type="EMBL" id="BAABDQ010000006">
    <property type="protein sequence ID" value="GAA3550570.1"/>
    <property type="molecule type" value="Genomic_DNA"/>
</dbReference>
<organism evidence="1 2">
    <name type="scientific">Nonomuraea rosea</name>
    <dbReference type="NCBI Taxonomy" id="638574"/>
    <lineage>
        <taxon>Bacteria</taxon>
        <taxon>Bacillati</taxon>
        <taxon>Actinomycetota</taxon>
        <taxon>Actinomycetes</taxon>
        <taxon>Streptosporangiales</taxon>
        <taxon>Streptosporangiaceae</taxon>
        <taxon>Nonomuraea</taxon>
    </lineage>
</organism>
<comment type="caution">
    <text evidence="1">The sequence shown here is derived from an EMBL/GenBank/DDBJ whole genome shotgun (WGS) entry which is preliminary data.</text>
</comment>
<accession>A0ABP6WHA9</accession>
<name>A0ABP6WHA9_9ACTN</name>
<keyword evidence="2" id="KW-1185">Reference proteome</keyword>